<protein>
    <submittedName>
        <fullName evidence="3">Alpha/beta hydrolase</fullName>
    </submittedName>
</protein>
<dbReference type="InterPro" id="IPR029058">
    <property type="entry name" value="AB_hydrolase_fold"/>
</dbReference>
<evidence type="ECO:0000313" key="3">
    <source>
        <dbReference type="EMBL" id="QCC77866.1"/>
    </source>
</evidence>
<dbReference type="OrthoDB" id="3784846at2"/>
<dbReference type="AlphaFoldDB" id="A0A4P7UCT9"/>
<dbReference type="EMBL" id="BMCK01000005">
    <property type="protein sequence ID" value="GGD27581.1"/>
    <property type="molecule type" value="Genomic_DNA"/>
</dbReference>
<dbReference type="SUPFAM" id="SSF53474">
    <property type="entry name" value="alpha/beta-Hydrolases"/>
    <property type="match status" value="1"/>
</dbReference>
<evidence type="ECO:0000313" key="2">
    <source>
        <dbReference type="EMBL" id="GGD27581.1"/>
    </source>
</evidence>
<proteinExistence type="predicted"/>
<dbReference type="KEGG" id="ndp:E2C04_12975"/>
<dbReference type="RefSeq" id="WP_135832909.1">
    <property type="nucleotide sequence ID" value="NZ_BMCK01000005.1"/>
</dbReference>
<reference evidence="5" key="3">
    <citation type="journal article" date="2019" name="Int. J. Syst. Evol. Microbiol.">
        <title>The Global Catalogue of Microorganisms (GCM) 10K type strain sequencing project: providing services to taxonomists for standard genome sequencing and annotation.</title>
        <authorList>
            <consortium name="The Broad Institute Genomics Platform"/>
            <consortium name="The Broad Institute Genome Sequencing Center for Infectious Disease"/>
            <person name="Wu L."/>
            <person name="Ma J."/>
        </authorList>
    </citation>
    <scope>NUCLEOTIDE SEQUENCE [LARGE SCALE GENOMIC DNA]</scope>
    <source>
        <strain evidence="5">CCM 7403</strain>
    </source>
</reference>
<reference evidence="3" key="4">
    <citation type="submission" date="2019-03" db="EMBL/GenBank/DDBJ databases">
        <authorList>
            <person name="Huang Y."/>
        </authorList>
    </citation>
    <scope>NUCLEOTIDE SEQUENCE</scope>
    <source>
        <strain evidence="3">JCM 16608</strain>
    </source>
</reference>
<evidence type="ECO:0000259" key="1">
    <source>
        <dbReference type="Pfam" id="PF12697"/>
    </source>
</evidence>
<accession>A0A4P7UCT9</accession>
<dbReference type="Gene3D" id="3.40.50.1820">
    <property type="entry name" value="alpha/beta hydrolase"/>
    <property type="match status" value="1"/>
</dbReference>
<name>A0A4P7UCT9_9ACTN</name>
<evidence type="ECO:0000313" key="4">
    <source>
        <dbReference type="Proteomes" id="UP000297025"/>
    </source>
</evidence>
<reference evidence="2" key="5">
    <citation type="submission" date="2024-05" db="EMBL/GenBank/DDBJ databases">
        <authorList>
            <person name="Sun Q."/>
            <person name="Sedlacek I."/>
        </authorList>
    </citation>
    <scope>NUCLEOTIDE SEQUENCE</scope>
    <source>
        <strain evidence="2">CCM 7403</strain>
    </source>
</reference>
<dbReference type="Proteomes" id="UP000630594">
    <property type="component" value="Unassembled WGS sequence"/>
</dbReference>
<dbReference type="GO" id="GO:0016787">
    <property type="term" value="F:hydrolase activity"/>
    <property type="evidence" value="ECO:0007669"/>
    <property type="project" value="UniProtKB-KW"/>
</dbReference>
<dbReference type="InterPro" id="IPR000073">
    <property type="entry name" value="AB_hydrolase_1"/>
</dbReference>
<keyword evidence="5" id="KW-1185">Reference proteome</keyword>
<keyword evidence="3" id="KW-0378">Hydrolase</keyword>
<reference evidence="3 4" key="1">
    <citation type="journal article" date="2008" name="Int. J. Syst. Evol. Microbiol.">
        <title>Nocardioides daphniae sp. nov., isolated from Daphnia cucullata (Crustacea: Cladocera).</title>
        <authorList>
            <person name="Toth E.M."/>
            <person name="Keki Z."/>
            <person name="Homonnay Z.G."/>
            <person name="Borsodi A.K."/>
            <person name="Marialigeti K."/>
            <person name="Schumann P."/>
        </authorList>
    </citation>
    <scope>NUCLEOTIDE SEQUENCE [LARGE SCALE GENOMIC DNA]</scope>
    <source>
        <strain evidence="3 4">JCM 16608</strain>
    </source>
</reference>
<dbReference type="Pfam" id="PF12697">
    <property type="entry name" value="Abhydrolase_6"/>
    <property type="match status" value="1"/>
</dbReference>
<dbReference type="EMBL" id="CP038462">
    <property type="protein sequence ID" value="QCC77866.1"/>
    <property type="molecule type" value="Genomic_DNA"/>
</dbReference>
<evidence type="ECO:0000313" key="5">
    <source>
        <dbReference type="Proteomes" id="UP000630594"/>
    </source>
</evidence>
<reference evidence="2" key="2">
    <citation type="journal article" date="2014" name="Int. J. Syst. Evol. Microbiol.">
        <title>Complete genome of a new Firmicutes species belonging to the dominant human colonic microbiota ('Ruminococcus bicirculans') reveals two chromosomes and a selective capacity to utilize plant glucans.</title>
        <authorList>
            <consortium name="NISC Comparative Sequencing Program"/>
            <person name="Wegmann U."/>
            <person name="Louis P."/>
            <person name="Goesmann A."/>
            <person name="Henrissat B."/>
            <person name="Duncan S.H."/>
            <person name="Flint H.J."/>
        </authorList>
    </citation>
    <scope>NUCLEOTIDE SEQUENCE</scope>
    <source>
        <strain evidence="2">CCM 7403</strain>
    </source>
</reference>
<feature type="domain" description="AB hydrolase-1" evidence="1">
    <location>
        <begin position="66"/>
        <end position="195"/>
    </location>
</feature>
<sequence>MAWLGPKAWDAVRGDRATAADAPLADQCGDVPDSASRLTLTARDGRALGAASVGDKGARTTVALRHGASQTLCDWLSWADALAEETGTRVLLFDRRSQGSSPGDDDLAPEPDDVAAAVALARSEGAEEIVLVASSMGNDSTWNALPRIDGEACGVISISPVVATADIDALDPSVFPRAVFAIHEDENASIVATAEHLLKRAAAANAATVAIPVATDDHSLWLVENHDDAEQHVTEGVASCR</sequence>
<gene>
    <name evidence="3" type="ORF">E2C04_12975</name>
    <name evidence="2" type="ORF">GCM10007231_28810</name>
</gene>
<organism evidence="3 4">
    <name type="scientific">Nocardioides daphniae</name>
    <dbReference type="NCBI Taxonomy" id="402297"/>
    <lineage>
        <taxon>Bacteria</taxon>
        <taxon>Bacillati</taxon>
        <taxon>Actinomycetota</taxon>
        <taxon>Actinomycetes</taxon>
        <taxon>Propionibacteriales</taxon>
        <taxon>Nocardioidaceae</taxon>
        <taxon>Nocardioides</taxon>
    </lineage>
</organism>
<dbReference type="Proteomes" id="UP000297025">
    <property type="component" value="Chromosome"/>
</dbReference>